<feature type="region of interest" description="Disordered" evidence="5">
    <location>
        <begin position="1"/>
        <end position="23"/>
    </location>
</feature>
<evidence type="ECO:0000313" key="8">
    <source>
        <dbReference type="Proteomes" id="UP000765509"/>
    </source>
</evidence>
<evidence type="ECO:0000256" key="5">
    <source>
        <dbReference type="SAM" id="MobiDB-lite"/>
    </source>
</evidence>
<keyword evidence="1" id="KW-0815">Transposition</keyword>
<protein>
    <recommendedName>
        <fullName evidence="6">Integrase catalytic domain-containing protein</fullName>
    </recommendedName>
</protein>
<dbReference type="AlphaFoldDB" id="A0A9Q3FUB1"/>
<dbReference type="GO" id="GO:0005634">
    <property type="term" value="C:nucleus"/>
    <property type="evidence" value="ECO:0007669"/>
    <property type="project" value="UniProtKB-ARBA"/>
</dbReference>
<dbReference type="InterPro" id="IPR012337">
    <property type="entry name" value="RNaseH-like_sf"/>
</dbReference>
<gene>
    <name evidence="7" type="ORF">O181_086063</name>
</gene>
<dbReference type="SUPFAM" id="SSF53098">
    <property type="entry name" value="Ribonuclease H-like"/>
    <property type="match status" value="1"/>
</dbReference>
<evidence type="ECO:0000256" key="1">
    <source>
        <dbReference type="ARBA" id="ARBA00022578"/>
    </source>
</evidence>
<evidence type="ECO:0000256" key="2">
    <source>
        <dbReference type="ARBA" id="ARBA00022884"/>
    </source>
</evidence>
<feature type="domain" description="Integrase catalytic" evidence="6">
    <location>
        <begin position="1"/>
        <end position="72"/>
    </location>
</feature>
<dbReference type="InterPro" id="IPR036397">
    <property type="entry name" value="RNaseH_sf"/>
</dbReference>
<reference evidence="7" key="1">
    <citation type="submission" date="2021-03" db="EMBL/GenBank/DDBJ databases">
        <title>Draft genome sequence of rust myrtle Austropuccinia psidii MF-1, a brazilian biotype.</title>
        <authorList>
            <person name="Quecine M.C."/>
            <person name="Pachon D.M.R."/>
            <person name="Bonatelli M.L."/>
            <person name="Correr F.H."/>
            <person name="Franceschini L.M."/>
            <person name="Leite T.F."/>
            <person name="Margarido G.R.A."/>
            <person name="Almeida C.A."/>
            <person name="Ferrarezi J.A."/>
            <person name="Labate C.A."/>
        </authorList>
    </citation>
    <scope>NUCLEOTIDE SEQUENCE</scope>
    <source>
        <strain evidence="7">MF-1</strain>
    </source>
</reference>
<dbReference type="GO" id="GO:0003964">
    <property type="term" value="F:RNA-directed DNA polymerase activity"/>
    <property type="evidence" value="ECO:0007669"/>
    <property type="project" value="UniProtKB-EC"/>
</dbReference>
<dbReference type="InterPro" id="IPR057670">
    <property type="entry name" value="SH3_retrovirus"/>
</dbReference>
<dbReference type="Pfam" id="PF25597">
    <property type="entry name" value="SH3_retrovirus"/>
    <property type="match status" value="1"/>
</dbReference>
<dbReference type="PROSITE" id="PS50994">
    <property type="entry name" value="INTEGRASE"/>
    <property type="match status" value="1"/>
</dbReference>
<feature type="compositionally biased region" description="Polar residues" evidence="5">
    <location>
        <begin position="1"/>
        <end position="14"/>
    </location>
</feature>
<dbReference type="EMBL" id="AVOT02051339">
    <property type="protein sequence ID" value="MBW0546348.1"/>
    <property type="molecule type" value="Genomic_DNA"/>
</dbReference>
<accession>A0A9Q3FUB1</accession>
<dbReference type="GO" id="GO:0032196">
    <property type="term" value="P:transposition"/>
    <property type="evidence" value="ECO:0007669"/>
    <property type="project" value="UniProtKB-KW"/>
</dbReference>
<comment type="caution">
    <text evidence="7">The sequence shown here is derived from an EMBL/GenBank/DDBJ whole genome shotgun (WGS) entry which is preliminary data.</text>
</comment>
<proteinExistence type="predicted"/>
<evidence type="ECO:0000256" key="4">
    <source>
        <dbReference type="ARBA" id="ARBA00049244"/>
    </source>
</evidence>
<dbReference type="InterPro" id="IPR039537">
    <property type="entry name" value="Retrotran_Ty1/copia-like"/>
</dbReference>
<comment type="catalytic activity">
    <reaction evidence="3">
        <text>DNA(n) + a 2'-deoxyribonucleoside 5'-triphosphate = DNA(n+1) + diphosphate</text>
        <dbReference type="Rhea" id="RHEA:22508"/>
        <dbReference type="Rhea" id="RHEA-COMP:17339"/>
        <dbReference type="Rhea" id="RHEA-COMP:17340"/>
        <dbReference type="ChEBI" id="CHEBI:33019"/>
        <dbReference type="ChEBI" id="CHEBI:61560"/>
        <dbReference type="ChEBI" id="CHEBI:173112"/>
        <dbReference type="EC" id="2.7.7.49"/>
    </reaction>
</comment>
<organism evidence="7 8">
    <name type="scientific">Austropuccinia psidii MF-1</name>
    <dbReference type="NCBI Taxonomy" id="1389203"/>
    <lineage>
        <taxon>Eukaryota</taxon>
        <taxon>Fungi</taxon>
        <taxon>Dikarya</taxon>
        <taxon>Basidiomycota</taxon>
        <taxon>Pucciniomycotina</taxon>
        <taxon>Pucciniomycetes</taxon>
        <taxon>Pucciniales</taxon>
        <taxon>Sphaerophragmiaceae</taxon>
        <taxon>Austropuccinia</taxon>
    </lineage>
</organism>
<dbReference type="GO" id="GO:0003887">
    <property type="term" value="F:DNA-directed DNA polymerase activity"/>
    <property type="evidence" value="ECO:0007669"/>
    <property type="project" value="UniProtKB-EC"/>
</dbReference>
<dbReference type="Gene3D" id="3.30.420.10">
    <property type="entry name" value="Ribonuclease H-like superfamily/Ribonuclease H"/>
    <property type="match status" value="1"/>
</dbReference>
<dbReference type="PANTHER" id="PTHR42648:SF24">
    <property type="entry name" value="INTEGRASE CATALYTIC DOMAIN-CONTAINING PROTEIN"/>
    <property type="match status" value="1"/>
</dbReference>
<dbReference type="InterPro" id="IPR001584">
    <property type="entry name" value="Integrase_cat-core"/>
</dbReference>
<dbReference type="Proteomes" id="UP000765509">
    <property type="component" value="Unassembled WGS sequence"/>
</dbReference>
<dbReference type="OrthoDB" id="3243429at2759"/>
<evidence type="ECO:0000256" key="3">
    <source>
        <dbReference type="ARBA" id="ARBA00048173"/>
    </source>
</evidence>
<evidence type="ECO:0000259" key="6">
    <source>
        <dbReference type="PROSITE" id="PS50994"/>
    </source>
</evidence>
<name>A0A9Q3FUB1_9BASI</name>
<keyword evidence="8" id="KW-1185">Reference proteome</keyword>
<dbReference type="GO" id="GO:0003723">
    <property type="term" value="F:RNA binding"/>
    <property type="evidence" value="ECO:0007669"/>
    <property type="project" value="UniProtKB-KW"/>
</dbReference>
<dbReference type="GO" id="GO:0015074">
    <property type="term" value="P:DNA integration"/>
    <property type="evidence" value="ECO:0007669"/>
    <property type="project" value="InterPro"/>
</dbReference>
<comment type="catalytic activity">
    <reaction evidence="4">
        <text>DNA(n) + a 2'-deoxyribonucleoside 5'-triphosphate = DNA(n+1) + diphosphate</text>
        <dbReference type="Rhea" id="RHEA:22508"/>
        <dbReference type="Rhea" id="RHEA-COMP:17339"/>
        <dbReference type="Rhea" id="RHEA-COMP:17340"/>
        <dbReference type="ChEBI" id="CHEBI:33019"/>
        <dbReference type="ChEBI" id="CHEBI:61560"/>
        <dbReference type="ChEBI" id="CHEBI:173112"/>
        <dbReference type="EC" id="2.7.7.7"/>
    </reaction>
</comment>
<dbReference type="PANTHER" id="PTHR42648">
    <property type="entry name" value="TRANSPOSASE, PUTATIVE-RELATED"/>
    <property type="match status" value="1"/>
</dbReference>
<evidence type="ECO:0000313" key="7">
    <source>
        <dbReference type="EMBL" id="MBW0546348.1"/>
    </source>
</evidence>
<keyword evidence="2" id="KW-0694">RNA-binding</keyword>
<sequence>MQLTAPYSPKQNPISERGNRSTSEKARTLLFTSNLPTNFWGEAVVTRTFLENITPCGSIEYKTPFELWNGSTFNLSRLRTFGCHCYVNIPKTLRKGKFEPTSRKGIFLGYDSNKHNWQVMLENWKIIKSHDVVFNEQIFPGAPVKESVHEDSFQYSDNDSFTDIVDHEHVSQIHLLHGNDDSSFINNTNDNPPASVPLAKPGWDYKLTLNQAPKHVSAEIDESNILSSKRQAHTAIHSIDSSSKNPSSWKEAMSLPEKQLWIGALKNELNNLTSRGVIIEKTLPKGNKPVGNSVQLKRKFDSNGKLIKKKI</sequence>